<dbReference type="RefSeq" id="WP_061096001.1">
    <property type="nucleotide sequence ID" value="NZ_CP014323.1"/>
</dbReference>
<accession>A0A126Q5W9</accession>
<reference evidence="2 3" key="1">
    <citation type="submission" date="2015-12" db="EMBL/GenBank/DDBJ databases">
        <authorList>
            <person name="Shamseldin A."/>
            <person name="Moawad H."/>
            <person name="Abd El-Rahim W.M."/>
            <person name="Sadowsky M.J."/>
        </authorList>
    </citation>
    <scope>NUCLEOTIDE SEQUENCE [LARGE SCALE GENOMIC DNA]</scope>
    <source>
        <strain evidence="2 3">D7</strain>
    </source>
</reference>
<dbReference type="InterPro" id="IPR011990">
    <property type="entry name" value="TPR-like_helical_dom_sf"/>
</dbReference>
<sequence length="482" mass="53001">MPSVEQQIEQSRAKKKALIKKSLLGFSLVMLIGVAGVLLISYMPTVTSNVTDATDDTTAVPQIAKATPAVEVNEEERKALQMALSESKQSVNDLVSRVSHSQMFLEKASEVERKLNTAFNEYGASNYGAVMNALDDIKSSVNTINTDYENAYTQPYEDALLAFNNGNVSSAFNLNKTSLTINPDFEKANILQQRIDVFDEVQDAYEQARIGKVENNISKQREAYAKIVQLDPARNDAQQALDAINRQLQDSRFDTLLAQANRAIEQGDYPAAAEFLNDAKSLKASSTELATISKKLPSLIASQEQQKIENQVALFVSADEWQTVKLLANKSLANFPASPALLEAKQNAEAILDAEKTLSAYQRRPERLSDNNVRNLALKDIARAGSHAEKSAKLRAQISSLEQVIDNINQPRSVTITSDNDTYIKVLGVGLVGEVKTKTIQLKPGTYRIEGSREGYRSTIQEIVVSPSDTNLSVHVVCTEKV</sequence>
<dbReference type="Proteomes" id="UP000063991">
    <property type="component" value="Chromosome"/>
</dbReference>
<evidence type="ECO:0000313" key="3">
    <source>
        <dbReference type="Proteomes" id="UP000063991"/>
    </source>
</evidence>
<dbReference type="EMBL" id="CP014323">
    <property type="protein sequence ID" value="AMJ99838.1"/>
    <property type="molecule type" value="Genomic_DNA"/>
</dbReference>
<gene>
    <name evidence="2" type="ORF">AVL55_17760</name>
</gene>
<evidence type="ECO:0000313" key="2">
    <source>
        <dbReference type="EMBL" id="AMJ99838.1"/>
    </source>
</evidence>
<keyword evidence="1" id="KW-1133">Transmembrane helix</keyword>
<organism evidence="2 3">
    <name type="scientific">Alteromonas macleodii</name>
    <name type="common">Pseudoalteromonas macleodii</name>
    <dbReference type="NCBI Taxonomy" id="28108"/>
    <lineage>
        <taxon>Bacteria</taxon>
        <taxon>Pseudomonadati</taxon>
        <taxon>Pseudomonadota</taxon>
        <taxon>Gammaproteobacteria</taxon>
        <taxon>Alteromonadales</taxon>
        <taxon>Alteromonadaceae</taxon>
        <taxon>Alteromonas/Salinimonas group</taxon>
        <taxon>Alteromonas</taxon>
    </lineage>
</organism>
<keyword evidence="1" id="KW-0812">Transmembrane</keyword>
<dbReference type="AlphaFoldDB" id="A0A126Q5W9"/>
<dbReference type="Gene3D" id="1.25.40.10">
    <property type="entry name" value="Tetratricopeptide repeat domain"/>
    <property type="match status" value="1"/>
</dbReference>
<evidence type="ECO:0008006" key="4">
    <source>
        <dbReference type="Google" id="ProtNLM"/>
    </source>
</evidence>
<proteinExistence type="predicted"/>
<feature type="transmembrane region" description="Helical" evidence="1">
    <location>
        <begin position="22"/>
        <end position="43"/>
    </location>
</feature>
<dbReference type="OrthoDB" id="6286134at2"/>
<name>A0A126Q5W9_ALTMA</name>
<evidence type="ECO:0000256" key="1">
    <source>
        <dbReference type="SAM" id="Phobius"/>
    </source>
</evidence>
<keyword evidence="1" id="KW-0472">Membrane</keyword>
<protein>
    <recommendedName>
        <fullName evidence="4">PEGA domain-containing protein</fullName>
    </recommendedName>
</protein>